<evidence type="ECO:0008006" key="5">
    <source>
        <dbReference type="Google" id="ProtNLM"/>
    </source>
</evidence>
<gene>
    <name evidence="3" type="ORF">GHK62_27855</name>
</gene>
<evidence type="ECO:0000313" key="3">
    <source>
        <dbReference type="EMBL" id="MQX18408.1"/>
    </source>
</evidence>
<dbReference type="Proteomes" id="UP000439983">
    <property type="component" value="Unassembled WGS sequence"/>
</dbReference>
<dbReference type="AlphaFoldDB" id="A0A6N7LME9"/>
<dbReference type="EMBL" id="WITC01000120">
    <property type="protein sequence ID" value="MQX18408.1"/>
    <property type="molecule type" value="Genomic_DNA"/>
</dbReference>
<dbReference type="RefSeq" id="WP_153442178.1">
    <property type="nucleotide sequence ID" value="NZ_CP121659.1"/>
</dbReference>
<proteinExistence type="predicted"/>
<reference evidence="3 4" key="1">
    <citation type="journal article" date="2013" name="Genome Biol.">
        <title>Comparative genomics of the core and accessory genomes of 48 Sinorhizobium strains comprising five genospecies.</title>
        <authorList>
            <person name="Sugawara M."/>
            <person name="Epstein B."/>
            <person name="Badgley B.D."/>
            <person name="Unno T."/>
            <person name="Xu L."/>
            <person name="Reese J."/>
            <person name="Gyaneshwar P."/>
            <person name="Denny R."/>
            <person name="Mudge J."/>
            <person name="Bharti A.K."/>
            <person name="Farmer A.D."/>
            <person name="May G.D."/>
            <person name="Woodward J.E."/>
            <person name="Medigue C."/>
            <person name="Vallenet D."/>
            <person name="Lajus A."/>
            <person name="Rouy Z."/>
            <person name="Martinez-Vaz B."/>
            <person name="Tiffin P."/>
            <person name="Young N.D."/>
            <person name="Sadowsky M.J."/>
        </authorList>
    </citation>
    <scope>NUCLEOTIDE SEQUENCE [LARGE SCALE GENOMIC DNA]</scope>
    <source>
        <strain evidence="3 4">USDA4894</strain>
    </source>
</reference>
<feature type="compositionally biased region" description="Polar residues" evidence="1">
    <location>
        <begin position="33"/>
        <end position="53"/>
    </location>
</feature>
<evidence type="ECO:0000313" key="4">
    <source>
        <dbReference type="Proteomes" id="UP000439983"/>
    </source>
</evidence>
<comment type="caution">
    <text evidence="3">The sequence shown here is derived from an EMBL/GenBank/DDBJ whole genome shotgun (WGS) entry which is preliminary data.</text>
</comment>
<dbReference type="OrthoDB" id="8421560at2"/>
<protein>
    <recommendedName>
        <fullName evidence="5">DUF680 domain-containing protein</fullName>
    </recommendedName>
</protein>
<feature type="region of interest" description="Disordered" evidence="1">
    <location>
        <begin position="33"/>
        <end position="93"/>
    </location>
</feature>
<feature type="compositionally biased region" description="Low complexity" evidence="1">
    <location>
        <begin position="68"/>
        <end position="82"/>
    </location>
</feature>
<evidence type="ECO:0000256" key="2">
    <source>
        <dbReference type="SAM" id="SignalP"/>
    </source>
</evidence>
<feature type="signal peptide" evidence="2">
    <location>
        <begin position="1"/>
        <end position="23"/>
    </location>
</feature>
<keyword evidence="4" id="KW-1185">Reference proteome</keyword>
<accession>A0A6N7LME9</accession>
<evidence type="ECO:0000256" key="1">
    <source>
        <dbReference type="SAM" id="MobiDB-lite"/>
    </source>
</evidence>
<feature type="chain" id="PRO_5027096936" description="DUF680 domain-containing protein" evidence="2">
    <location>
        <begin position="24"/>
        <end position="93"/>
    </location>
</feature>
<name>A0A6N7LME9_SINTE</name>
<keyword evidence="2" id="KW-0732">Signal</keyword>
<sequence>MKMHISIPTATVLLILSGVVAQADDHLFQAQQNGLRPGSTASSNTQAFTTNKAGHSGTLAPGQGSPFTGEETQTPATATAAANQHANVKVRVP</sequence>
<organism evidence="3 4">
    <name type="scientific">Sinorhizobium terangae</name>
    <dbReference type="NCBI Taxonomy" id="110322"/>
    <lineage>
        <taxon>Bacteria</taxon>
        <taxon>Pseudomonadati</taxon>
        <taxon>Pseudomonadota</taxon>
        <taxon>Alphaproteobacteria</taxon>
        <taxon>Hyphomicrobiales</taxon>
        <taxon>Rhizobiaceae</taxon>
        <taxon>Sinorhizobium/Ensifer group</taxon>
        <taxon>Sinorhizobium</taxon>
    </lineage>
</organism>